<dbReference type="Pfam" id="PF00312">
    <property type="entry name" value="Ribosomal_S15"/>
    <property type="match status" value="1"/>
</dbReference>
<dbReference type="EMBL" id="GL434491">
    <property type="protein sequence ID" value="EFN74889.1"/>
    <property type="molecule type" value="Genomic_DNA"/>
</dbReference>
<keyword evidence="6 9" id="KW-0687">Ribonucleoprotein</keyword>
<dbReference type="SUPFAM" id="SSF47060">
    <property type="entry name" value="S15/NS1 RNA-binding domain"/>
    <property type="match status" value="1"/>
</dbReference>
<dbReference type="GO" id="GO:0003735">
    <property type="term" value="F:structural constituent of ribosome"/>
    <property type="evidence" value="ECO:0007669"/>
    <property type="project" value="InterPro"/>
</dbReference>
<dbReference type="Gene3D" id="1.10.287.10">
    <property type="entry name" value="S15/NS1, RNA-binding"/>
    <property type="match status" value="1"/>
</dbReference>
<evidence type="ECO:0000256" key="2">
    <source>
        <dbReference type="ARBA" id="ARBA00008434"/>
    </source>
</evidence>
<dbReference type="SMART" id="SM01387">
    <property type="entry name" value="Ribosomal_S15"/>
    <property type="match status" value="1"/>
</dbReference>
<organism evidence="11">
    <name type="scientific">Camponotus floridanus</name>
    <name type="common">Florida carpenter ant</name>
    <dbReference type="NCBI Taxonomy" id="104421"/>
    <lineage>
        <taxon>Eukaryota</taxon>
        <taxon>Metazoa</taxon>
        <taxon>Ecdysozoa</taxon>
        <taxon>Arthropoda</taxon>
        <taxon>Hexapoda</taxon>
        <taxon>Insecta</taxon>
        <taxon>Pterygota</taxon>
        <taxon>Neoptera</taxon>
        <taxon>Endopterygota</taxon>
        <taxon>Hymenoptera</taxon>
        <taxon>Apocrita</taxon>
        <taxon>Aculeata</taxon>
        <taxon>Formicoidea</taxon>
        <taxon>Formicidae</taxon>
        <taxon>Formicinae</taxon>
        <taxon>Camponotus</taxon>
    </lineage>
</organism>
<evidence type="ECO:0000256" key="1">
    <source>
        <dbReference type="ARBA" id="ARBA00004173"/>
    </source>
</evidence>
<evidence type="ECO:0000256" key="6">
    <source>
        <dbReference type="ARBA" id="ARBA00023274"/>
    </source>
</evidence>
<protein>
    <recommendedName>
        <fullName evidence="7">Small ribosomal subunit protein uS15m</fullName>
    </recommendedName>
    <alternativeName>
        <fullName evidence="8">28S ribosomal protein S15, mitochondrial</fullName>
    </alternativeName>
</protein>
<evidence type="ECO:0000256" key="5">
    <source>
        <dbReference type="ARBA" id="ARBA00023128"/>
    </source>
</evidence>
<evidence type="ECO:0000313" key="10">
    <source>
        <dbReference type="EMBL" id="EFN74889.1"/>
    </source>
</evidence>
<evidence type="ECO:0000313" key="11">
    <source>
        <dbReference type="Proteomes" id="UP000000311"/>
    </source>
</evidence>
<proteinExistence type="inferred from homology"/>
<evidence type="ECO:0000256" key="8">
    <source>
        <dbReference type="ARBA" id="ARBA00035528"/>
    </source>
</evidence>
<dbReference type="STRING" id="104421.E1ZVB3"/>
<keyword evidence="11" id="KW-1185">Reference proteome</keyword>
<name>E1ZVB3_CAMFO</name>
<keyword evidence="5" id="KW-0496">Mitochondrion</keyword>
<dbReference type="PANTHER" id="PTHR46685:SF1">
    <property type="entry name" value="SMALL RIBOSOMAL SUBUNIT PROTEIN US15M"/>
    <property type="match status" value="1"/>
</dbReference>
<dbReference type="OrthoDB" id="441444at2759"/>
<dbReference type="GO" id="GO:0032543">
    <property type="term" value="P:mitochondrial translation"/>
    <property type="evidence" value="ECO:0007669"/>
    <property type="project" value="TreeGrafter"/>
</dbReference>
<dbReference type="KEGG" id="cfo:105259087"/>
<dbReference type="InParanoid" id="E1ZVB3"/>
<dbReference type="AlphaFoldDB" id="E1ZVB3"/>
<dbReference type="GO" id="GO:0003723">
    <property type="term" value="F:RNA binding"/>
    <property type="evidence" value="ECO:0007669"/>
    <property type="project" value="TreeGrafter"/>
</dbReference>
<dbReference type="FunCoup" id="E1ZVB3">
    <property type="interactions" value="811"/>
</dbReference>
<reference evidence="10 11" key="1">
    <citation type="journal article" date="2010" name="Science">
        <title>Genomic comparison of the ants Camponotus floridanus and Harpegnathos saltator.</title>
        <authorList>
            <person name="Bonasio R."/>
            <person name="Zhang G."/>
            <person name="Ye C."/>
            <person name="Mutti N.S."/>
            <person name="Fang X."/>
            <person name="Qin N."/>
            <person name="Donahue G."/>
            <person name="Yang P."/>
            <person name="Li Q."/>
            <person name="Li C."/>
            <person name="Zhang P."/>
            <person name="Huang Z."/>
            <person name="Berger S.L."/>
            <person name="Reinberg D."/>
            <person name="Wang J."/>
            <person name="Liebig J."/>
        </authorList>
    </citation>
    <scope>NUCLEOTIDE SEQUENCE [LARGE SCALE GENOMIC DNA]</scope>
    <source>
        <strain evidence="11">C129</strain>
    </source>
</reference>
<evidence type="ECO:0000256" key="3">
    <source>
        <dbReference type="ARBA" id="ARBA00022946"/>
    </source>
</evidence>
<keyword evidence="4 9" id="KW-0689">Ribosomal protein</keyword>
<comment type="similarity">
    <text evidence="2 9">Belongs to the universal ribosomal protein uS15 family.</text>
</comment>
<dbReference type="PANTHER" id="PTHR46685">
    <property type="entry name" value="28S RIBOSOMAL PROTEIN S15, MITOCHONDRIAL"/>
    <property type="match status" value="1"/>
</dbReference>
<gene>
    <name evidence="10" type="ORF">EAG_04111</name>
</gene>
<dbReference type="GO" id="GO:0005763">
    <property type="term" value="C:mitochondrial small ribosomal subunit"/>
    <property type="evidence" value="ECO:0007669"/>
    <property type="project" value="TreeGrafter"/>
</dbReference>
<dbReference type="OMA" id="QEQISCD"/>
<dbReference type="InterPro" id="IPR000589">
    <property type="entry name" value="Ribosomal_uS15"/>
</dbReference>
<dbReference type="CDD" id="cd00677">
    <property type="entry name" value="S15_NS1_EPRS_RNA-bind"/>
    <property type="match status" value="1"/>
</dbReference>
<dbReference type="Proteomes" id="UP000000311">
    <property type="component" value="Unassembled WGS sequence"/>
</dbReference>
<dbReference type="InterPro" id="IPR009068">
    <property type="entry name" value="uS15_NS1_RNA-bd_sf"/>
</dbReference>
<comment type="subcellular location">
    <subcellularLocation>
        <location evidence="1">Mitochondrion</location>
    </subcellularLocation>
</comment>
<dbReference type="InterPro" id="IPR052137">
    <property type="entry name" value="uS15_ribosomal"/>
</dbReference>
<evidence type="ECO:0000256" key="9">
    <source>
        <dbReference type="RuleBase" id="RU003919"/>
    </source>
</evidence>
<sequence length="272" mass="32172">MNIIINNYTRTVASLFRDAGNFSRRYAVSIADYKINWTRPEQPSELSPERSGDLGLDVGVKPTDFAKYYSESGELKDASDIVKKMFTLQFQPFKSTKYLRKVKTVDFVRRNELDRSSPEAQIAFYTSKILRLQEHVKKHPHHSTARVDLKEAIDKRRKQLKHLRTWDYKRFEWVLEKLNLIYKPLPEPPKQIARKESIRRLTEKHCDRLVQDKLNNYKGELKMLQRQFYVEKAEKLAFIREEELACGLEPTVSEKDIEEAKKKAKECQTKEM</sequence>
<evidence type="ECO:0000256" key="7">
    <source>
        <dbReference type="ARBA" id="ARBA00035249"/>
    </source>
</evidence>
<keyword evidence="3" id="KW-0809">Transit peptide</keyword>
<evidence type="ECO:0000256" key="4">
    <source>
        <dbReference type="ARBA" id="ARBA00022980"/>
    </source>
</evidence>
<accession>E1ZVB3</accession>